<feature type="compositionally biased region" description="Basic and acidic residues" evidence="11">
    <location>
        <begin position="962"/>
        <end position="1001"/>
    </location>
</feature>
<keyword evidence="14" id="KW-1185">Reference proteome</keyword>
<dbReference type="InterPro" id="IPR036412">
    <property type="entry name" value="HAD-like_sf"/>
</dbReference>
<dbReference type="InterPro" id="IPR017969">
    <property type="entry name" value="Heavy-metal-associated_CS"/>
</dbReference>
<feature type="compositionally biased region" description="Gly residues" evidence="11">
    <location>
        <begin position="940"/>
        <end position="951"/>
    </location>
</feature>
<evidence type="ECO:0000256" key="10">
    <source>
        <dbReference type="RuleBase" id="RU362081"/>
    </source>
</evidence>
<gene>
    <name evidence="13" type="ORF">LUZ63_024292</name>
</gene>
<keyword evidence="9 10" id="KW-0472">Membrane</keyword>
<dbReference type="Gene3D" id="2.70.150.10">
    <property type="entry name" value="Calcium-transporting ATPase, cytoplasmic transduction domain A"/>
    <property type="match status" value="1"/>
</dbReference>
<dbReference type="InterPro" id="IPR059000">
    <property type="entry name" value="ATPase_P-type_domA"/>
</dbReference>
<dbReference type="Pfam" id="PF00403">
    <property type="entry name" value="HMA"/>
    <property type="match status" value="1"/>
</dbReference>
<dbReference type="AlphaFoldDB" id="A0A9P9Z1C1"/>
<dbReference type="InterPro" id="IPR018303">
    <property type="entry name" value="ATPase_P-typ_P_site"/>
</dbReference>
<evidence type="ECO:0000313" key="14">
    <source>
        <dbReference type="Proteomes" id="UP001151287"/>
    </source>
</evidence>
<dbReference type="Pfam" id="PF00122">
    <property type="entry name" value="E1-E2_ATPase"/>
    <property type="match status" value="1"/>
</dbReference>
<name>A0A9P9Z1C1_9POAL</name>
<dbReference type="GO" id="GO:0005507">
    <property type="term" value="F:copper ion binding"/>
    <property type="evidence" value="ECO:0007669"/>
    <property type="project" value="TreeGrafter"/>
</dbReference>
<dbReference type="SUPFAM" id="SSF56784">
    <property type="entry name" value="HAD-like"/>
    <property type="match status" value="1"/>
</dbReference>
<dbReference type="FunFam" id="2.70.150.10:FF:000002">
    <property type="entry name" value="Copper-transporting ATPase 1, putative"/>
    <property type="match status" value="1"/>
</dbReference>
<accession>A0A9P9Z1C1</accession>
<dbReference type="NCBIfam" id="TIGR01511">
    <property type="entry name" value="ATPase-IB1_Cu"/>
    <property type="match status" value="1"/>
</dbReference>
<dbReference type="OrthoDB" id="432719at2759"/>
<dbReference type="EMBL" id="JAMQYH010001480">
    <property type="protein sequence ID" value="KAJ1680483.1"/>
    <property type="molecule type" value="Genomic_DNA"/>
</dbReference>
<dbReference type="CDD" id="cd02094">
    <property type="entry name" value="P-type_ATPase_Cu-like"/>
    <property type="match status" value="1"/>
</dbReference>
<evidence type="ECO:0000256" key="5">
    <source>
        <dbReference type="ARBA" id="ARBA00022741"/>
    </source>
</evidence>
<keyword evidence="4 10" id="KW-0479">Metal-binding</keyword>
<dbReference type="Gene3D" id="3.30.70.100">
    <property type="match status" value="1"/>
</dbReference>
<dbReference type="SUPFAM" id="SSF55008">
    <property type="entry name" value="HMA, heavy metal-associated domain"/>
    <property type="match status" value="1"/>
</dbReference>
<dbReference type="PANTHER" id="PTHR43520:SF8">
    <property type="entry name" value="P-TYPE CU(+) TRANSPORTER"/>
    <property type="match status" value="1"/>
</dbReference>
<feature type="compositionally biased region" description="Basic residues" evidence="11">
    <location>
        <begin position="59"/>
        <end position="85"/>
    </location>
</feature>
<feature type="region of interest" description="Disordered" evidence="11">
    <location>
        <begin position="1"/>
        <end position="98"/>
    </location>
</feature>
<keyword evidence="3 10" id="KW-0812">Transmembrane</keyword>
<dbReference type="InterPro" id="IPR023214">
    <property type="entry name" value="HAD_sf"/>
</dbReference>
<dbReference type="PANTHER" id="PTHR43520">
    <property type="entry name" value="ATP7, ISOFORM B"/>
    <property type="match status" value="1"/>
</dbReference>
<protein>
    <recommendedName>
        <fullName evidence="12">HMA domain-containing protein</fullName>
    </recommendedName>
</protein>
<dbReference type="PRINTS" id="PR00943">
    <property type="entry name" value="CUATPASE"/>
</dbReference>
<evidence type="ECO:0000259" key="12">
    <source>
        <dbReference type="PROSITE" id="PS50846"/>
    </source>
</evidence>
<feature type="transmembrane region" description="Helical" evidence="10">
    <location>
        <begin position="288"/>
        <end position="306"/>
    </location>
</feature>
<feature type="transmembrane region" description="Helical" evidence="10">
    <location>
        <begin position="208"/>
        <end position="225"/>
    </location>
</feature>
<evidence type="ECO:0000256" key="8">
    <source>
        <dbReference type="ARBA" id="ARBA00022989"/>
    </source>
</evidence>
<dbReference type="NCBIfam" id="TIGR01494">
    <property type="entry name" value="ATPase_P-type"/>
    <property type="match status" value="1"/>
</dbReference>
<dbReference type="Pfam" id="PF00702">
    <property type="entry name" value="Hydrolase"/>
    <property type="match status" value="1"/>
</dbReference>
<dbReference type="GO" id="GO:0055070">
    <property type="term" value="P:copper ion homeostasis"/>
    <property type="evidence" value="ECO:0007669"/>
    <property type="project" value="TreeGrafter"/>
</dbReference>
<dbReference type="SFLD" id="SFLDG00002">
    <property type="entry name" value="C1.7:_P-type_atpase_like"/>
    <property type="match status" value="1"/>
</dbReference>
<evidence type="ECO:0000256" key="1">
    <source>
        <dbReference type="ARBA" id="ARBA00004127"/>
    </source>
</evidence>
<dbReference type="PROSITE" id="PS00154">
    <property type="entry name" value="ATPASE_E1_E2"/>
    <property type="match status" value="1"/>
</dbReference>
<dbReference type="Gene3D" id="3.40.50.1000">
    <property type="entry name" value="HAD superfamily/HAD-like"/>
    <property type="match status" value="1"/>
</dbReference>
<dbReference type="SFLD" id="SFLDF00027">
    <property type="entry name" value="p-type_atpase"/>
    <property type="match status" value="1"/>
</dbReference>
<evidence type="ECO:0000256" key="4">
    <source>
        <dbReference type="ARBA" id="ARBA00022723"/>
    </source>
</evidence>
<evidence type="ECO:0000256" key="11">
    <source>
        <dbReference type="SAM" id="MobiDB-lite"/>
    </source>
</evidence>
<evidence type="ECO:0000313" key="13">
    <source>
        <dbReference type="EMBL" id="KAJ1680483.1"/>
    </source>
</evidence>
<evidence type="ECO:0000256" key="7">
    <source>
        <dbReference type="ARBA" id="ARBA00022967"/>
    </source>
</evidence>
<dbReference type="NCBIfam" id="TIGR01525">
    <property type="entry name" value="ATPase-IB_hvy"/>
    <property type="match status" value="1"/>
</dbReference>
<dbReference type="InterPro" id="IPR008250">
    <property type="entry name" value="ATPase_P-typ_transduc_dom_A_sf"/>
</dbReference>
<feature type="region of interest" description="Disordered" evidence="11">
    <location>
        <begin position="800"/>
        <end position="873"/>
    </location>
</feature>
<proteinExistence type="inferred from homology"/>
<dbReference type="InterPro" id="IPR006121">
    <property type="entry name" value="HMA_dom"/>
</dbReference>
<dbReference type="GO" id="GO:0005524">
    <property type="term" value="F:ATP binding"/>
    <property type="evidence" value="ECO:0007669"/>
    <property type="project" value="UniProtKB-UniRule"/>
</dbReference>
<feature type="region of interest" description="Disordered" evidence="11">
    <location>
        <begin position="937"/>
        <end position="1001"/>
    </location>
</feature>
<feature type="transmembrane region" description="Helical" evidence="10">
    <location>
        <begin position="440"/>
        <end position="462"/>
    </location>
</feature>
<evidence type="ECO:0000256" key="9">
    <source>
        <dbReference type="ARBA" id="ARBA00023136"/>
    </source>
</evidence>
<comment type="similarity">
    <text evidence="2 10">Belongs to the cation transport ATPase (P-type) (TC 3.A.3) family. Type IB subfamily.</text>
</comment>
<evidence type="ECO:0000256" key="6">
    <source>
        <dbReference type="ARBA" id="ARBA00022840"/>
    </source>
</evidence>
<dbReference type="GO" id="GO:0012505">
    <property type="term" value="C:endomembrane system"/>
    <property type="evidence" value="ECO:0007669"/>
    <property type="project" value="UniProtKB-SubCell"/>
</dbReference>
<dbReference type="NCBIfam" id="TIGR01512">
    <property type="entry name" value="ATPase-IB2_Cd"/>
    <property type="match status" value="1"/>
</dbReference>
<dbReference type="PROSITE" id="PS01047">
    <property type="entry name" value="HMA_1"/>
    <property type="match status" value="1"/>
</dbReference>
<dbReference type="InterPro" id="IPR036163">
    <property type="entry name" value="HMA_dom_sf"/>
</dbReference>
<feature type="transmembrane region" description="Helical" evidence="10">
    <location>
        <begin position="184"/>
        <end position="202"/>
    </location>
</feature>
<dbReference type="GO" id="GO:0043682">
    <property type="term" value="F:P-type divalent copper transporter activity"/>
    <property type="evidence" value="ECO:0007669"/>
    <property type="project" value="TreeGrafter"/>
</dbReference>
<feature type="transmembrane region" description="Helical" evidence="10">
    <location>
        <begin position="245"/>
        <end position="268"/>
    </location>
</feature>
<dbReference type="PRINTS" id="PR00119">
    <property type="entry name" value="CATATPASE"/>
</dbReference>
<feature type="domain" description="HMA" evidence="12">
    <location>
        <begin position="98"/>
        <end position="161"/>
    </location>
</feature>
<dbReference type="GO" id="GO:0016887">
    <property type="term" value="F:ATP hydrolysis activity"/>
    <property type="evidence" value="ECO:0007669"/>
    <property type="project" value="InterPro"/>
</dbReference>
<dbReference type="CDD" id="cd00371">
    <property type="entry name" value="HMA"/>
    <property type="match status" value="1"/>
</dbReference>
<reference evidence="13" key="1">
    <citation type="journal article" date="2022" name="Cell">
        <title>Repeat-based holocentromeres influence genome architecture and karyotype evolution.</title>
        <authorList>
            <person name="Hofstatter P.G."/>
            <person name="Thangavel G."/>
            <person name="Lux T."/>
            <person name="Neumann P."/>
            <person name="Vondrak T."/>
            <person name="Novak P."/>
            <person name="Zhang M."/>
            <person name="Costa L."/>
            <person name="Castellani M."/>
            <person name="Scott A."/>
            <person name="Toegelov H."/>
            <person name="Fuchs J."/>
            <person name="Mata-Sucre Y."/>
            <person name="Dias Y."/>
            <person name="Vanzela A.L.L."/>
            <person name="Huettel B."/>
            <person name="Almeida C.C.S."/>
            <person name="Simkova H."/>
            <person name="Souza G."/>
            <person name="Pedrosa-Harand A."/>
            <person name="Macas J."/>
            <person name="Mayer K.F.X."/>
            <person name="Houben A."/>
            <person name="Marques A."/>
        </authorList>
    </citation>
    <scope>NUCLEOTIDE SEQUENCE</scope>
    <source>
        <strain evidence="13">RhyBre1mFocal</strain>
    </source>
</reference>
<dbReference type="SFLD" id="SFLDS00003">
    <property type="entry name" value="Haloacid_Dehalogenase"/>
    <property type="match status" value="1"/>
</dbReference>
<dbReference type="InterPro" id="IPR023298">
    <property type="entry name" value="ATPase_P-typ_TM_dom_sf"/>
</dbReference>
<dbReference type="PROSITE" id="PS50846">
    <property type="entry name" value="HMA_2"/>
    <property type="match status" value="1"/>
</dbReference>
<keyword evidence="5 10" id="KW-0547">Nucleotide-binding</keyword>
<keyword evidence="8 10" id="KW-1133">Transmembrane helix</keyword>
<keyword evidence="6 10" id="KW-0067">ATP-binding</keyword>
<sequence>MNERIDLGLREAAASIPSPRGHRPADRRHRHDLRALRPQRHRGGVRHPRRAGRLDRPPRGRRLARHHPQRHPSRPRPRARGRRGGRLQPDGRPRMSTTDVELDISGMTCASCATRIERKLNKLPGVEASVNYATEKARVHGDDLVADELIAVVEAAGYAAAVPAPPVAEQVETDPETDALRRRLLISAALAVPVAVLSMVPALQFDNWQWLALTLTAPVAVWGAWPFHRAAAINARHGAVTMDTLISLGVIASFGWSLYALFLGGAGMPGMTMTFTLFGAPEAGAHEIYLEVAALVTVFLLAGRYAEARARTASSSALKALLNLGATSATKLDDGRERRVPVAELLVGDVVVVRPGEKIPSDGRVVEGTSAVDAGMLTGESVPVDVGPGAHVVGATINVGGRLVVEITRVGADTELARMGRLVEEAQTGKAEVQRLADRVSGVFVPVVILLAVAAFVGWLIGAGSLELAFTAAVATLIIACPCALGLATPTALLVGTGRGSQLGILIRGPQVLEQTRRVDTIVLDKTGTVTTGRMTVTDVRPAAGVGRDELLSIAGAVEGGSEHPVGRAIAAAAGAVASVESFASHAGLGVQGVVNGSAVAAGRPSWLREQWGVEVDAISADGTIVALARDGQYFGAIVVADTVKATSAEAVARFRRLGLRPVLLTGDNAATAARVAAEVGIDDVRAEVTPAEKLDVVRALQSEGRVVAMVGDGVNDAAALAASDLGIAMGGGTDAAIAASDVTVVSGDLLVVADAVRLARRTLGTIKGNLFWAFAYNVAAIPVAMAGLLNPVGWQPPRWRDQRPGVPAAHPGGSDPTGSPALCSDGGPNRQGRNPQAAGRRPPRPQAAQAAGPRHAIRRSASMSRAAASSARDQPLGDLGLVYRPLDIDRFTAATTSPLRSRTGAASDCNPGSSSPSTARPALRPHPLEFAADVVGIGQRPGGQGGGGRGIQDPVAQLDGCRGEQHATHARDRGREPRADGDADRHDAAHGHPGDVHDLGAVEHGRRGALAHRARQRLQVRLGDLRQRQRREVAVPELEHAGGERERPAVVAEVPEALQRAEEPSGGGAGDLGAPRDLAQRQLGVVGVERPDDRESAHERLHDLAGAVAVVEGRCVGHRLTLSIGP</sequence>
<organism evidence="13 14">
    <name type="scientific">Rhynchospora breviuscula</name>
    <dbReference type="NCBI Taxonomy" id="2022672"/>
    <lineage>
        <taxon>Eukaryota</taxon>
        <taxon>Viridiplantae</taxon>
        <taxon>Streptophyta</taxon>
        <taxon>Embryophyta</taxon>
        <taxon>Tracheophyta</taxon>
        <taxon>Spermatophyta</taxon>
        <taxon>Magnoliopsida</taxon>
        <taxon>Liliopsida</taxon>
        <taxon>Poales</taxon>
        <taxon>Cyperaceae</taxon>
        <taxon>Cyperoideae</taxon>
        <taxon>Rhynchosporeae</taxon>
        <taxon>Rhynchospora</taxon>
    </lineage>
</organism>
<dbReference type="InterPro" id="IPR027256">
    <property type="entry name" value="P-typ_ATPase_IB"/>
</dbReference>
<evidence type="ECO:0000256" key="2">
    <source>
        <dbReference type="ARBA" id="ARBA00006024"/>
    </source>
</evidence>
<dbReference type="InterPro" id="IPR023299">
    <property type="entry name" value="ATPase_P-typ_cyto_dom_N"/>
</dbReference>
<dbReference type="FunFam" id="3.30.70.100:FF:000005">
    <property type="entry name" value="Copper-exporting P-type ATPase A"/>
    <property type="match status" value="1"/>
</dbReference>
<dbReference type="InterPro" id="IPR044492">
    <property type="entry name" value="P_typ_ATPase_HD_dom"/>
</dbReference>
<feature type="compositionally biased region" description="Low complexity" evidence="11">
    <location>
        <begin position="833"/>
        <end position="873"/>
    </location>
</feature>
<feature type="transmembrane region" description="Helical" evidence="10">
    <location>
        <begin position="468"/>
        <end position="495"/>
    </location>
</feature>
<comment type="caution">
    <text evidence="13">The sequence shown here is derived from an EMBL/GenBank/DDBJ whole genome shotgun (WGS) entry which is preliminary data.</text>
</comment>
<evidence type="ECO:0000256" key="3">
    <source>
        <dbReference type="ARBA" id="ARBA00022692"/>
    </source>
</evidence>
<dbReference type="SUPFAM" id="SSF81665">
    <property type="entry name" value="Calcium ATPase, transmembrane domain M"/>
    <property type="match status" value="1"/>
</dbReference>
<dbReference type="Proteomes" id="UP001151287">
    <property type="component" value="Unassembled WGS sequence"/>
</dbReference>
<dbReference type="SUPFAM" id="SSF81653">
    <property type="entry name" value="Calcium ATPase, transduction domain A"/>
    <property type="match status" value="1"/>
</dbReference>
<feature type="region of interest" description="Disordered" evidence="11">
    <location>
        <begin position="895"/>
        <end position="924"/>
    </location>
</feature>
<keyword evidence="7" id="KW-1278">Translocase</keyword>
<dbReference type="InterPro" id="IPR001757">
    <property type="entry name" value="P_typ_ATPase"/>
</dbReference>
<feature type="compositionally biased region" description="Basic residues" evidence="11">
    <location>
        <begin position="20"/>
        <end position="51"/>
    </location>
</feature>
<comment type="subcellular location">
    <subcellularLocation>
        <location evidence="1">Endomembrane system</location>
        <topology evidence="1">Multi-pass membrane protein</topology>
    </subcellularLocation>
    <subcellularLocation>
        <location evidence="10">Membrane</location>
    </subcellularLocation>
</comment>
<feature type="transmembrane region" description="Helical" evidence="10">
    <location>
        <begin position="771"/>
        <end position="795"/>
    </location>
</feature>
<dbReference type="Gene3D" id="3.40.1110.10">
    <property type="entry name" value="Calcium-transporting ATPase, cytoplasmic domain N"/>
    <property type="match status" value="1"/>
</dbReference>
<dbReference type="GO" id="GO:0016020">
    <property type="term" value="C:membrane"/>
    <property type="evidence" value="ECO:0007669"/>
    <property type="project" value="UniProtKB-SubCell"/>
</dbReference>